<accession>A0A6G1HUU4</accession>
<dbReference type="AlphaFoldDB" id="A0A6G1HUU4"/>
<dbReference type="Proteomes" id="UP000799640">
    <property type="component" value="Unassembled WGS sequence"/>
</dbReference>
<sequence>MLARLSSVVRGHSAVSQAAIDAIEALLTHNLTPVIPARGSISASGDLIPLSYLAGVLQGNPDIYVRVLLPAAPTPSDPNPRPTTTILPSPLALRMAKLSPLTLGAKEGLGLLNGTAASASVAAITLQEANCLALLTQMLTAMMCEAMAGSAGSFAAFIAAARPHRGQIEAAANIRSALAGSRLAQSHTSGTDAGDLAQDRYALRTAPQWIGPYLEDLALATEQVSVELVSTTDNPLVDPDTGVIHHGGNFQATSLTSAMDKTRVALAQLGALLFAQANELVDPARNRGLPPNLAPDNPSTSFFGKGLDISVAAYSAELAFLAAPAGIHMRSAEMHNQSVNSMALLGARMAAQSVEVASMLAAAALVLVCQGLDLRVLRTRFADTLALDLETLTDPAYLLEHYPALAAALAGPARMPGLLPTALAAWDATGALDLGPRCVRVAERVTAELTAELQRRAVAQVAAAARTARESNSAEPGASGLTIFAELAGWTAELACNLEDFYETARADMYAEHANITPGYLGSGTRRVYEFVRGLGVGLHKGREDDPLNEGVEGEGKKTIGGLAGRVYAAIRGGEIYEAVVEGLRG</sequence>
<dbReference type="SUPFAM" id="SSF48557">
    <property type="entry name" value="L-aspartase-like"/>
    <property type="match status" value="1"/>
</dbReference>
<name>A0A6G1HUU4_9PEZI</name>
<proteinExistence type="inferred from homology"/>
<dbReference type="InterPro" id="IPR023144">
    <property type="entry name" value="Phe_NH3-lyase_shielding_dom_sf"/>
</dbReference>
<dbReference type="OrthoDB" id="10051290at2759"/>
<comment type="similarity">
    <text evidence="1">Belongs to the PAL/histidase family.</text>
</comment>
<dbReference type="PROSITE" id="PS00488">
    <property type="entry name" value="PAL_HISTIDASE"/>
    <property type="match status" value="1"/>
</dbReference>
<evidence type="ECO:0000256" key="1">
    <source>
        <dbReference type="ARBA" id="ARBA00007238"/>
    </source>
</evidence>
<dbReference type="InterPro" id="IPR008948">
    <property type="entry name" value="L-Aspartase-like"/>
</dbReference>
<dbReference type="Gene3D" id="1.10.275.10">
    <property type="entry name" value="Fumarase/aspartase (N-terminal domain)"/>
    <property type="match status" value="1"/>
</dbReference>
<protein>
    <submittedName>
        <fullName evidence="2">PAL-domain-containing protein</fullName>
    </submittedName>
</protein>
<organism evidence="2 3">
    <name type="scientific">Trichodelitschia bisporula</name>
    <dbReference type="NCBI Taxonomy" id="703511"/>
    <lineage>
        <taxon>Eukaryota</taxon>
        <taxon>Fungi</taxon>
        <taxon>Dikarya</taxon>
        <taxon>Ascomycota</taxon>
        <taxon>Pezizomycotina</taxon>
        <taxon>Dothideomycetes</taxon>
        <taxon>Dothideomycetes incertae sedis</taxon>
        <taxon>Phaeotrichales</taxon>
        <taxon>Phaeotrichaceae</taxon>
        <taxon>Trichodelitschia</taxon>
    </lineage>
</organism>
<dbReference type="InterPro" id="IPR024083">
    <property type="entry name" value="Fumarase/histidase_N"/>
</dbReference>
<dbReference type="EMBL" id="ML996697">
    <property type="protein sequence ID" value="KAF2399681.1"/>
    <property type="molecule type" value="Genomic_DNA"/>
</dbReference>
<dbReference type="GO" id="GO:0016841">
    <property type="term" value="F:ammonia-lyase activity"/>
    <property type="evidence" value="ECO:0007669"/>
    <property type="project" value="InterPro"/>
</dbReference>
<reference evidence="2" key="1">
    <citation type="journal article" date="2020" name="Stud. Mycol.">
        <title>101 Dothideomycetes genomes: a test case for predicting lifestyles and emergence of pathogens.</title>
        <authorList>
            <person name="Haridas S."/>
            <person name="Albert R."/>
            <person name="Binder M."/>
            <person name="Bloem J."/>
            <person name="Labutti K."/>
            <person name="Salamov A."/>
            <person name="Andreopoulos B."/>
            <person name="Baker S."/>
            <person name="Barry K."/>
            <person name="Bills G."/>
            <person name="Bluhm B."/>
            <person name="Cannon C."/>
            <person name="Castanera R."/>
            <person name="Culley D."/>
            <person name="Daum C."/>
            <person name="Ezra D."/>
            <person name="Gonzalez J."/>
            <person name="Henrissat B."/>
            <person name="Kuo A."/>
            <person name="Liang C."/>
            <person name="Lipzen A."/>
            <person name="Lutzoni F."/>
            <person name="Magnuson J."/>
            <person name="Mondo S."/>
            <person name="Nolan M."/>
            <person name="Ohm R."/>
            <person name="Pangilinan J."/>
            <person name="Park H.-J."/>
            <person name="Ramirez L."/>
            <person name="Alfaro M."/>
            <person name="Sun H."/>
            <person name="Tritt A."/>
            <person name="Yoshinaga Y."/>
            <person name="Zwiers L.-H."/>
            <person name="Turgeon B."/>
            <person name="Goodwin S."/>
            <person name="Spatafora J."/>
            <person name="Crous P."/>
            <person name="Grigoriev I."/>
        </authorList>
    </citation>
    <scope>NUCLEOTIDE SEQUENCE</scope>
    <source>
        <strain evidence="2">CBS 262.69</strain>
    </source>
</reference>
<dbReference type="Gene3D" id="1.10.274.20">
    <property type="entry name" value="Phenylalanine ammonia-lyase 1, domain 3"/>
    <property type="match status" value="1"/>
</dbReference>
<dbReference type="Gene3D" id="1.20.200.10">
    <property type="entry name" value="Fumarase/aspartase (Central domain)"/>
    <property type="match status" value="1"/>
</dbReference>
<keyword evidence="3" id="KW-1185">Reference proteome</keyword>
<gene>
    <name evidence="2" type="ORF">EJ06DRAFT_531198</name>
</gene>
<dbReference type="Pfam" id="PF00221">
    <property type="entry name" value="Lyase_aromatic"/>
    <property type="match status" value="1"/>
</dbReference>
<dbReference type="PANTHER" id="PTHR10362">
    <property type="entry name" value="HISTIDINE AMMONIA-LYASE"/>
    <property type="match status" value="1"/>
</dbReference>
<evidence type="ECO:0000313" key="3">
    <source>
        <dbReference type="Proteomes" id="UP000799640"/>
    </source>
</evidence>
<dbReference type="InterPro" id="IPR001106">
    <property type="entry name" value="Aromatic_Lyase"/>
</dbReference>
<evidence type="ECO:0000313" key="2">
    <source>
        <dbReference type="EMBL" id="KAF2399681.1"/>
    </source>
</evidence>
<dbReference type="CDD" id="cd00332">
    <property type="entry name" value="PAL-HAL"/>
    <property type="match status" value="1"/>
</dbReference>
<dbReference type="InterPro" id="IPR022313">
    <property type="entry name" value="Phe/His_NH3-lyase_AS"/>
</dbReference>